<dbReference type="PATRIC" id="fig|1216932.3.peg.2315"/>
<evidence type="ECO:0000256" key="1">
    <source>
        <dbReference type="ARBA" id="ARBA00004651"/>
    </source>
</evidence>
<feature type="transmembrane region" description="Helical" evidence="14">
    <location>
        <begin position="87"/>
        <end position="107"/>
    </location>
</feature>
<dbReference type="InterPro" id="IPR006121">
    <property type="entry name" value="HMA_dom"/>
</dbReference>
<dbReference type="Proteomes" id="UP000019426">
    <property type="component" value="Chromosome M2/40_rep1"/>
</dbReference>
<evidence type="ECO:0000256" key="12">
    <source>
        <dbReference type="ARBA" id="ARBA00023136"/>
    </source>
</evidence>
<dbReference type="InterPro" id="IPR017969">
    <property type="entry name" value="Heavy-metal-associated_CS"/>
</dbReference>
<dbReference type="EMBL" id="HG917868">
    <property type="protein sequence ID" value="CDM69474.1"/>
    <property type="molecule type" value="Genomic_DNA"/>
</dbReference>
<dbReference type="InterPro" id="IPR018303">
    <property type="entry name" value="ATPase_P-typ_P_site"/>
</dbReference>
<evidence type="ECO:0000256" key="3">
    <source>
        <dbReference type="ARBA" id="ARBA00012517"/>
    </source>
</evidence>
<dbReference type="PRINTS" id="PR00943">
    <property type="entry name" value="CUATPASE"/>
</dbReference>
<dbReference type="GO" id="GO:0043682">
    <property type="term" value="F:P-type divalent copper transporter activity"/>
    <property type="evidence" value="ECO:0007669"/>
    <property type="project" value="TreeGrafter"/>
</dbReference>
<dbReference type="Pfam" id="PF00702">
    <property type="entry name" value="Hydrolase"/>
    <property type="match status" value="1"/>
</dbReference>
<evidence type="ECO:0000256" key="2">
    <source>
        <dbReference type="ARBA" id="ARBA00006024"/>
    </source>
</evidence>
<dbReference type="GO" id="GO:0005507">
    <property type="term" value="F:copper ion binding"/>
    <property type="evidence" value="ECO:0007669"/>
    <property type="project" value="TreeGrafter"/>
</dbReference>
<evidence type="ECO:0000256" key="4">
    <source>
        <dbReference type="ARBA" id="ARBA00022692"/>
    </source>
</evidence>
<keyword evidence="7" id="KW-0813">Transport</keyword>
<accession>W6S0U9</accession>
<keyword evidence="12 14" id="KW-0472">Membrane</keyword>
<dbReference type="InterPro" id="IPR059000">
    <property type="entry name" value="ATPase_P-type_domA"/>
</dbReference>
<dbReference type="GO" id="GO:0140581">
    <property type="term" value="F:P-type monovalent copper transporter activity"/>
    <property type="evidence" value="ECO:0007669"/>
    <property type="project" value="UniProtKB-EC"/>
</dbReference>
<dbReference type="eggNOG" id="COG2217">
    <property type="taxonomic scope" value="Bacteria"/>
</dbReference>
<dbReference type="Pfam" id="PF00403">
    <property type="entry name" value="HMA"/>
    <property type="match status" value="1"/>
</dbReference>
<keyword evidence="7" id="KW-0406">Ion transport</keyword>
<name>W6S0U9_9CLOT</name>
<dbReference type="SUPFAM" id="SSF81653">
    <property type="entry name" value="Calcium ATPase, transduction domain A"/>
    <property type="match status" value="1"/>
</dbReference>
<evidence type="ECO:0000256" key="13">
    <source>
        <dbReference type="ARBA" id="ARBA00049289"/>
    </source>
</evidence>
<keyword evidence="9" id="KW-1278">Translocase</keyword>
<dbReference type="Gene3D" id="3.30.70.100">
    <property type="match status" value="1"/>
</dbReference>
<evidence type="ECO:0000256" key="11">
    <source>
        <dbReference type="ARBA" id="ARBA00023008"/>
    </source>
</evidence>
<sequence>MKKELKIEGMTCAACVKAVERTVKKLPGINEATVNLSTERLLVDFNNKEVSIDRIKEAIDKKGYKALELEEKSKSPEEILNEMKSRLILSMIFAIPLLLIAMVPMFIPALDKIAMNHLSVFATIQLILVIPVIIVGRSYFIHGFKNIVKLSPNMDSLIAMGTSAAFIYSLFNTIRIYTGVHTMNLYYESAGVILALITLGKYLESIAKGRTKDAIKKLIDLSPKEATILKDNIEKKVKFEDIKVGDIIVVKPGEKIPVDGVVILGETSIDESMLTGESIPVEKEIGSNIIGGSLNKNGRIQYKATRVGKDTTLSQIIKVVEEAQGSKAPIAKLADIISGYFVPIVMTLAIIAALSWYFFGGESLSFAITIFVSVLVIACPCALGLATPTAIMVASGRGAENGILIKGGEALEIAGKINTIVFDKTGTLTKGEPTVTDVIGFAVSEKEVLEIATSLEKHSEHPLGEAIVRKGNEDNVEVFDVEGFKALVGRGVEGKISGKEYFVGNDRLVKEKNLYSDELDALVNKLSREGKTPMILISDKVLGVIAVSDVVKETSKKAIELLHRKGIEVVMISGDKTETCEYIGNLVGIDKVYGGVLPEKKAEVVKELQGVGKKVAMVGDGINDAPALAQSDVGIAIGGGTDIAIESADIVLMRSDILDVAVAINLSRKTIRNIKENLGWAFGYNILGIPFAMGVFHIFGGPLLNPMIGALAMSLSSVSVLLNALRLKRVKIKEE</sequence>
<evidence type="ECO:0000256" key="5">
    <source>
        <dbReference type="ARBA" id="ARBA00022723"/>
    </source>
</evidence>
<dbReference type="InterPro" id="IPR008250">
    <property type="entry name" value="ATPase_P-typ_transduc_dom_A_sf"/>
</dbReference>
<dbReference type="InterPro" id="IPR023299">
    <property type="entry name" value="ATPase_P-typ_cyto_dom_N"/>
</dbReference>
<gene>
    <name evidence="16" type="primary">copA</name>
    <name evidence="16" type="ORF">CM240_2337</name>
</gene>
<dbReference type="InterPro" id="IPR044492">
    <property type="entry name" value="P_typ_ATPase_HD_dom"/>
</dbReference>
<dbReference type="GO" id="GO:0016887">
    <property type="term" value="F:ATP hydrolysis activity"/>
    <property type="evidence" value="ECO:0007669"/>
    <property type="project" value="InterPro"/>
</dbReference>
<comment type="similarity">
    <text evidence="2 14">Belongs to the cation transport ATPase (P-type) (TC 3.A.3) family. Type IB subfamily.</text>
</comment>
<feature type="transmembrane region" description="Helical" evidence="14">
    <location>
        <begin position="157"/>
        <end position="178"/>
    </location>
</feature>
<keyword evidence="10 14" id="KW-1133">Transmembrane helix</keyword>
<dbReference type="SFLD" id="SFLDG00002">
    <property type="entry name" value="C1.7:_P-type_atpase_like"/>
    <property type="match status" value="1"/>
</dbReference>
<dbReference type="HOGENOM" id="CLU_001771_11_2_9"/>
<dbReference type="PANTHER" id="PTHR43520">
    <property type="entry name" value="ATP7, ISOFORM B"/>
    <property type="match status" value="1"/>
</dbReference>
<comment type="subcellular location">
    <subcellularLocation>
        <location evidence="1">Cell membrane</location>
        <topology evidence="1">Multi-pass membrane protein</topology>
    </subcellularLocation>
</comment>
<dbReference type="CDD" id="cd00371">
    <property type="entry name" value="HMA"/>
    <property type="match status" value="1"/>
</dbReference>
<keyword evidence="17" id="KW-1185">Reference proteome</keyword>
<keyword evidence="4 14" id="KW-0812">Transmembrane</keyword>
<evidence type="ECO:0000256" key="8">
    <source>
        <dbReference type="ARBA" id="ARBA00022840"/>
    </source>
</evidence>
<evidence type="ECO:0000256" key="6">
    <source>
        <dbReference type="ARBA" id="ARBA00022741"/>
    </source>
</evidence>
<dbReference type="InterPro" id="IPR023298">
    <property type="entry name" value="ATPase_P-typ_TM_dom_sf"/>
</dbReference>
<feature type="transmembrane region" description="Helical" evidence="14">
    <location>
        <begin position="184"/>
        <end position="203"/>
    </location>
</feature>
<comment type="catalytic activity">
    <reaction evidence="13">
        <text>Cu(+)(in) + ATP + H2O = Cu(+)(out) + ADP + phosphate + H(+)</text>
        <dbReference type="Rhea" id="RHEA:25792"/>
        <dbReference type="ChEBI" id="CHEBI:15377"/>
        <dbReference type="ChEBI" id="CHEBI:15378"/>
        <dbReference type="ChEBI" id="CHEBI:30616"/>
        <dbReference type="ChEBI" id="CHEBI:43474"/>
        <dbReference type="ChEBI" id="CHEBI:49552"/>
        <dbReference type="ChEBI" id="CHEBI:456216"/>
        <dbReference type="EC" id="7.2.2.8"/>
    </reaction>
</comment>
<dbReference type="InterPro" id="IPR023214">
    <property type="entry name" value="HAD_sf"/>
</dbReference>
<keyword evidence="8 14" id="KW-0067">ATP-binding</keyword>
<keyword evidence="11" id="KW-0186">Copper</keyword>
<evidence type="ECO:0000259" key="15">
    <source>
        <dbReference type="PROSITE" id="PS50846"/>
    </source>
</evidence>
<dbReference type="GO" id="GO:0055070">
    <property type="term" value="P:copper ion homeostasis"/>
    <property type="evidence" value="ECO:0007669"/>
    <property type="project" value="TreeGrafter"/>
</dbReference>
<dbReference type="AlphaFoldDB" id="W6S0U9"/>
<dbReference type="KEGG" id="clt:CM240_2337"/>
<dbReference type="Gene3D" id="3.40.50.1000">
    <property type="entry name" value="HAD superfamily/HAD-like"/>
    <property type="match status" value="1"/>
</dbReference>
<dbReference type="SUPFAM" id="SSF81665">
    <property type="entry name" value="Calcium ATPase, transmembrane domain M"/>
    <property type="match status" value="1"/>
</dbReference>
<dbReference type="InterPro" id="IPR036412">
    <property type="entry name" value="HAD-like_sf"/>
</dbReference>
<dbReference type="Pfam" id="PF00122">
    <property type="entry name" value="E1-E2_ATPase"/>
    <property type="match status" value="1"/>
</dbReference>
<dbReference type="CDD" id="cd02094">
    <property type="entry name" value="P-type_ATPase_Cu-like"/>
    <property type="match status" value="1"/>
</dbReference>
<evidence type="ECO:0000313" key="16">
    <source>
        <dbReference type="EMBL" id="CDM69474.1"/>
    </source>
</evidence>
<feature type="domain" description="HMA" evidence="15">
    <location>
        <begin position="1"/>
        <end position="67"/>
    </location>
</feature>
<dbReference type="SFLD" id="SFLDS00003">
    <property type="entry name" value="Haloacid_Dehalogenase"/>
    <property type="match status" value="1"/>
</dbReference>
<feature type="transmembrane region" description="Helical" evidence="14">
    <location>
        <begin position="337"/>
        <end position="359"/>
    </location>
</feature>
<dbReference type="NCBIfam" id="TIGR01525">
    <property type="entry name" value="ATPase-IB_hvy"/>
    <property type="match status" value="1"/>
</dbReference>
<dbReference type="FunFam" id="2.70.150.10:FF:000002">
    <property type="entry name" value="Copper-transporting ATPase 1, putative"/>
    <property type="match status" value="1"/>
</dbReference>
<dbReference type="EC" id="7.2.2.8" evidence="3"/>
<dbReference type="GO" id="GO:0005524">
    <property type="term" value="F:ATP binding"/>
    <property type="evidence" value="ECO:0007669"/>
    <property type="project" value="UniProtKB-UniRule"/>
</dbReference>
<evidence type="ECO:0000256" key="9">
    <source>
        <dbReference type="ARBA" id="ARBA00022967"/>
    </source>
</evidence>
<evidence type="ECO:0000256" key="14">
    <source>
        <dbReference type="RuleBase" id="RU362081"/>
    </source>
</evidence>
<dbReference type="NCBIfam" id="TIGR01511">
    <property type="entry name" value="ATPase-IB1_Cu"/>
    <property type="match status" value="1"/>
</dbReference>
<keyword evidence="16" id="KW-0378">Hydrolase</keyword>
<dbReference type="InterPro" id="IPR001757">
    <property type="entry name" value="P_typ_ATPase"/>
</dbReference>
<dbReference type="SFLD" id="SFLDF00027">
    <property type="entry name" value="p-type_atpase"/>
    <property type="match status" value="1"/>
</dbReference>
<protein>
    <recommendedName>
        <fullName evidence="3">P-type Cu(+) transporter</fullName>
        <ecNumber evidence="3">7.2.2.8</ecNumber>
    </recommendedName>
</protein>
<dbReference type="Gene3D" id="2.70.150.10">
    <property type="entry name" value="Calcium-transporting ATPase, cytoplasmic transduction domain A"/>
    <property type="match status" value="1"/>
</dbReference>
<dbReference type="OrthoDB" id="9813266at2"/>
<evidence type="ECO:0000256" key="10">
    <source>
        <dbReference type="ARBA" id="ARBA00022989"/>
    </source>
</evidence>
<dbReference type="GO" id="GO:0005886">
    <property type="term" value="C:plasma membrane"/>
    <property type="evidence" value="ECO:0007669"/>
    <property type="project" value="UniProtKB-SubCell"/>
</dbReference>
<evidence type="ECO:0000256" key="7">
    <source>
        <dbReference type="ARBA" id="ARBA00022796"/>
    </source>
</evidence>
<dbReference type="PROSITE" id="PS50846">
    <property type="entry name" value="HMA_2"/>
    <property type="match status" value="1"/>
</dbReference>
<dbReference type="InterPro" id="IPR036163">
    <property type="entry name" value="HMA_dom_sf"/>
</dbReference>
<dbReference type="Gene3D" id="3.40.1110.10">
    <property type="entry name" value="Calcium-transporting ATPase, cytoplasmic domain N"/>
    <property type="match status" value="1"/>
</dbReference>
<dbReference type="FunFam" id="3.30.70.100:FF:000005">
    <property type="entry name" value="Copper-exporting P-type ATPase A"/>
    <property type="match status" value="1"/>
</dbReference>
<keyword evidence="6 14" id="KW-0547">Nucleotide-binding</keyword>
<dbReference type="InterPro" id="IPR027256">
    <property type="entry name" value="P-typ_ATPase_IB"/>
</dbReference>
<reference evidence="16 17" key="1">
    <citation type="submission" date="2013-11" db="EMBL/GenBank/DDBJ databases">
        <title>Complete genome sequence of Clostridum sp. M2/40.</title>
        <authorList>
            <person name="Wibberg D."/>
            <person name="Puehler A."/>
            <person name="Schlueter A."/>
        </authorList>
    </citation>
    <scope>NUCLEOTIDE SEQUENCE [LARGE SCALE GENOMIC DNA]</scope>
    <source>
        <strain evidence="17">M2/40</strain>
    </source>
</reference>
<keyword evidence="5 14" id="KW-0479">Metal-binding</keyword>
<dbReference type="STRING" id="1216932.CM240_2337"/>
<feature type="transmembrane region" description="Helical" evidence="14">
    <location>
        <begin position="365"/>
        <end position="387"/>
    </location>
</feature>
<keyword evidence="14" id="KW-1003">Cell membrane</keyword>
<dbReference type="PANTHER" id="PTHR43520:SF8">
    <property type="entry name" value="P-TYPE CU(+) TRANSPORTER"/>
    <property type="match status" value="1"/>
</dbReference>
<proteinExistence type="inferred from homology"/>
<dbReference type="RefSeq" id="WP_051483818.1">
    <property type="nucleotide sequence ID" value="NZ_HG917868.1"/>
</dbReference>
<feature type="transmembrane region" description="Helical" evidence="14">
    <location>
        <begin position="678"/>
        <end position="700"/>
    </location>
</feature>
<keyword evidence="7" id="KW-0187">Copper transport</keyword>
<evidence type="ECO:0000313" key="17">
    <source>
        <dbReference type="Proteomes" id="UP000019426"/>
    </source>
</evidence>
<feature type="transmembrane region" description="Helical" evidence="14">
    <location>
        <begin position="113"/>
        <end position="136"/>
    </location>
</feature>
<feature type="transmembrane region" description="Helical" evidence="14">
    <location>
        <begin position="706"/>
        <end position="725"/>
    </location>
</feature>
<dbReference type="NCBIfam" id="TIGR01494">
    <property type="entry name" value="ATPase_P-type"/>
    <property type="match status" value="1"/>
</dbReference>
<dbReference type="SUPFAM" id="SSF56784">
    <property type="entry name" value="HAD-like"/>
    <property type="match status" value="1"/>
</dbReference>
<organism evidence="16 17">
    <name type="scientific">Clostridium bornimense</name>
    <dbReference type="NCBI Taxonomy" id="1216932"/>
    <lineage>
        <taxon>Bacteria</taxon>
        <taxon>Bacillati</taxon>
        <taxon>Bacillota</taxon>
        <taxon>Clostridia</taxon>
        <taxon>Eubacteriales</taxon>
        <taxon>Clostridiaceae</taxon>
        <taxon>Clostridium</taxon>
    </lineage>
</organism>
<dbReference type="PROSITE" id="PS00154">
    <property type="entry name" value="ATPASE_E1_E2"/>
    <property type="match status" value="1"/>
</dbReference>
<dbReference type="PRINTS" id="PR00119">
    <property type="entry name" value="CATATPASE"/>
</dbReference>
<dbReference type="PROSITE" id="PS01047">
    <property type="entry name" value="HMA_1"/>
    <property type="match status" value="1"/>
</dbReference>
<dbReference type="SUPFAM" id="SSF55008">
    <property type="entry name" value="HMA, heavy metal-associated domain"/>
    <property type="match status" value="1"/>
</dbReference>